<evidence type="ECO:0000259" key="7">
    <source>
        <dbReference type="PROSITE" id="PS50157"/>
    </source>
</evidence>
<dbReference type="EMBL" id="JAPWDV010000003">
    <property type="protein sequence ID" value="KAJ6217616.1"/>
    <property type="molecule type" value="Genomic_DNA"/>
</dbReference>
<keyword evidence="1" id="KW-0479">Metal-binding</keyword>
<dbReference type="GO" id="GO:0005634">
    <property type="term" value="C:nucleus"/>
    <property type="evidence" value="ECO:0007669"/>
    <property type="project" value="UniProtKB-ARBA"/>
</dbReference>
<protein>
    <recommendedName>
        <fullName evidence="7">C2H2-type domain-containing protein</fullName>
    </recommendedName>
</protein>
<dbReference type="SUPFAM" id="SSF57667">
    <property type="entry name" value="beta-beta-alpha zinc fingers"/>
    <property type="match status" value="2"/>
</dbReference>
<feature type="compositionally biased region" description="Polar residues" evidence="6">
    <location>
        <begin position="173"/>
        <end position="191"/>
    </location>
</feature>
<feature type="region of interest" description="Disordered" evidence="6">
    <location>
        <begin position="124"/>
        <end position="144"/>
    </location>
</feature>
<dbReference type="InterPro" id="IPR013087">
    <property type="entry name" value="Znf_C2H2_type"/>
</dbReference>
<dbReference type="InterPro" id="IPR050329">
    <property type="entry name" value="GLI_C2H2-zinc-finger"/>
</dbReference>
<reference evidence="8" key="1">
    <citation type="submission" date="2022-12" db="EMBL/GenBank/DDBJ databases">
        <title>Genome assemblies of Blomia tropicalis.</title>
        <authorList>
            <person name="Cui Y."/>
        </authorList>
    </citation>
    <scope>NUCLEOTIDE SEQUENCE</scope>
    <source>
        <tissue evidence="8">Adult mites</tissue>
    </source>
</reference>
<dbReference type="GO" id="GO:0000978">
    <property type="term" value="F:RNA polymerase II cis-regulatory region sequence-specific DNA binding"/>
    <property type="evidence" value="ECO:0007669"/>
    <property type="project" value="TreeGrafter"/>
</dbReference>
<accession>A0A9Q0RLR0</accession>
<dbReference type="SMART" id="SM00355">
    <property type="entry name" value="ZnF_C2H2"/>
    <property type="match status" value="6"/>
</dbReference>
<dbReference type="PANTHER" id="PTHR19818:SF139">
    <property type="entry name" value="PAIR-RULE PROTEIN ODD-PAIRED"/>
    <property type="match status" value="1"/>
</dbReference>
<gene>
    <name evidence="8" type="ORF">RDWZM_008773</name>
</gene>
<feature type="domain" description="C2H2-type" evidence="7">
    <location>
        <begin position="350"/>
        <end position="379"/>
    </location>
</feature>
<evidence type="ECO:0000256" key="3">
    <source>
        <dbReference type="ARBA" id="ARBA00022771"/>
    </source>
</evidence>
<keyword evidence="3 5" id="KW-0863">Zinc-finger</keyword>
<dbReference type="Pfam" id="PF00096">
    <property type="entry name" value="zf-C2H2"/>
    <property type="match status" value="1"/>
</dbReference>
<dbReference type="PANTHER" id="PTHR19818">
    <property type="entry name" value="ZINC FINGER PROTEIN ZIC AND GLI"/>
    <property type="match status" value="1"/>
</dbReference>
<evidence type="ECO:0000256" key="2">
    <source>
        <dbReference type="ARBA" id="ARBA00022737"/>
    </source>
</evidence>
<dbReference type="Proteomes" id="UP001142055">
    <property type="component" value="Chromosome 3"/>
</dbReference>
<evidence type="ECO:0000256" key="5">
    <source>
        <dbReference type="PROSITE-ProRule" id="PRU00042"/>
    </source>
</evidence>
<sequence length="438" mass="50226">MELLVHGAMVERFERKKIDVKHRLNDMVDDLFAFMLSEVSACLLPLPTGPTPIATQTSTSSIVIPSDLSIETVSGSATSEIVPTSSHSDQNGLTRYCDSDSDCCCMECMDESMVKVEINDEVSGINARPESPDNQQQITPPPTSTMMMMMLPVVQRTRPNNNNNKSKKHRRSQGSVPNQQTPLRTQPQQHSEVMEVSRSSRQLKHDDLDDELDEEGEGDECENVPSNHQIETLGLKCYMLGCESMLEDRTKLNQHLYFDHDKILPYRCRVVGCGRMFDSRKDFWTHIRSGHTDYVCSICSVKFNGYFPFITHEFQLHEEGIFKCSREGCDFVAPIRDLVYKHTKTEHVKFVCNYQGCGQSFECYSYLKRHRRIHSQVKPYRCKWPGCGYSSTQCGAVIQHIRIRHFKLPSSVKKQKELNIIDHRNPNDYLEVLTELLN</sequence>
<organism evidence="8 9">
    <name type="scientific">Blomia tropicalis</name>
    <name type="common">Mite</name>
    <dbReference type="NCBI Taxonomy" id="40697"/>
    <lineage>
        <taxon>Eukaryota</taxon>
        <taxon>Metazoa</taxon>
        <taxon>Ecdysozoa</taxon>
        <taxon>Arthropoda</taxon>
        <taxon>Chelicerata</taxon>
        <taxon>Arachnida</taxon>
        <taxon>Acari</taxon>
        <taxon>Acariformes</taxon>
        <taxon>Sarcoptiformes</taxon>
        <taxon>Astigmata</taxon>
        <taxon>Glycyphagoidea</taxon>
        <taxon>Echimyopodidae</taxon>
        <taxon>Blomia</taxon>
    </lineage>
</organism>
<dbReference type="AlphaFoldDB" id="A0A9Q0RLR0"/>
<evidence type="ECO:0000256" key="4">
    <source>
        <dbReference type="ARBA" id="ARBA00022833"/>
    </source>
</evidence>
<dbReference type="Gene3D" id="3.30.160.60">
    <property type="entry name" value="Classic Zinc Finger"/>
    <property type="match status" value="3"/>
</dbReference>
<dbReference type="PROSITE" id="PS50157">
    <property type="entry name" value="ZINC_FINGER_C2H2_2"/>
    <property type="match status" value="2"/>
</dbReference>
<dbReference type="InterPro" id="IPR036236">
    <property type="entry name" value="Znf_C2H2_sf"/>
</dbReference>
<evidence type="ECO:0000313" key="9">
    <source>
        <dbReference type="Proteomes" id="UP001142055"/>
    </source>
</evidence>
<keyword evidence="2" id="KW-0677">Repeat</keyword>
<keyword evidence="9" id="KW-1185">Reference proteome</keyword>
<evidence type="ECO:0000313" key="8">
    <source>
        <dbReference type="EMBL" id="KAJ6217616.1"/>
    </source>
</evidence>
<comment type="caution">
    <text evidence="8">The sequence shown here is derived from an EMBL/GenBank/DDBJ whole genome shotgun (WGS) entry which is preliminary data.</text>
</comment>
<keyword evidence="4" id="KW-0862">Zinc</keyword>
<dbReference type="PROSITE" id="PS00028">
    <property type="entry name" value="ZINC_FINGER_C2H2_1"/>
    <property type="match status" value="3"/>
</dbReference>
<dbReference type="GO" id="GO:0045944">
    <property type="term" value="P:positive regulation of transcription by RNA polymerase II"/>
    <property type="evidence" value="ECO:0007669"/>
    <property type="project" value="UniProtKB-ARBA"/>
</dbReference>
<proteinExistence type="predicted"/>
<dbReference type="GO" id="GO:0008270">
    <property type="term" value="F:zinc ion binding"/>
    <property type="evidence" value="ECO:0007669"/>
    <property type="project" value="UniProtKB-KW"/>
</dbReference>
<feature type="domain" description="C2H2-type" evidence="7">
    <location>
        <begin position="266"/>
        <end position="292"/>
    </location>
</feature>
<feature type="region of interest" description="Disordered" evidence="6">
    <location>
        <begin position="157"/>
        <end position="225"/>
    </location>
</feature>
<name>A0A9Q0RLR0_BLOTA</name>
<dbReference type="GO" id="GO:0000981">
    <property type="term" value="F:DNA-binding transcription factor activity, RNA polymerase II-specific"/>
    <property type="evidence" value="ECO:0007669"/>
    <property type="project" value="TreeGrafter"/>
</dbReference>
<evidence type="ECO:0000256" key="1">
    <source>
        <dbReference type="ARBA" id="ARBA00022723"/>
    </source>
</evidence>
<feature type="compositionally biased region" description="Acidic residues" evidence="6">
    <location>
        <begin position="208"/>
        <end position="222"/>
    </location>
</feature>
<evidence type="ECO:0000256" key="6">
    <source>
        <dbReference type="SAM" id="MobiDB-lite"/>
    </source>
</evidence>